<dbReference type="Proteomes" id="UP000054097">
    <property type="component" value="Unassembled WGS sequence"/>
</dbReference>
<dbReference type="STRING" id="933852.A0A0C2X122"/>
<feature type="non-terminal residue" evidence="2">
    <location>
        <position position="1"/>
    </location>
</feature>
<evidence type="ECO:0000313" key="3">
    <source>
        <dbReference type="Proteomes" id="UP000054097"/>
    </source>
</evidence>
<organism evidence="2 3">
    <name type="scientific">Serendipita vermifera MAFF 305830</name>
    <dbReference type="NCBI Taxonomy" id="933852"/>
    <lineage>
        <taxon>Eukaryota</taxon>
        <taxon>Fungi</taxon>
        <taxon>Dikarya</taxon>
        <taxon>Basidiomycota</taxon>
        <taxon>Agaricomycotina</taxon>
        <taxon>Agaricomycetes</taxon>
        <taxon>Sebacinales</taxon>
        <taxon>Serendipitaceae</taxon>
        <taxon>Serendipita</taxon>
    </lineage>
</organism>
<dbReference type="SUPFAM" id="SSF56112">
    <property type="entry name" value="Protein kinase-like (PK-like)"/>
    <property type="match status" value="1"/>
</dbReference>
<dbReference type="PROSITE" id="PS50011">
    <property type="entry name" value="PROTEIN_KINASE_DOM"/>
    <property type="match status" value="1"/>
</dbReference>
<protein>
    <recommendedName>
        <fullName evidence="1">Protein kinase domain-containing protein</fullName>
    </recommendedName>
</protein>
<proteinExistence type="predicted"/>
<dbReference type="HOGENOM" id="CLU_000288_7_18_1"/>
<dbReference type="Pfam" id="PF00069">
    <property type="entry name" value="Pkinase"/>
    <property type="match status" value="1"/>
</dbReference>
<dbReference type="InterPro" id="IPR008271">
    <property type="entry name" value="Ser/Thr_kinase_AS"/>
</dbReference>
<feature type="domain" description="Protein kinase" evidence="1">
    <location>
        <begin position="34"/>
        <end position="313"/>
    </location>
</feature>
<dbReference type="Gene3D" id="1.10.510.10">
    <property type="entry name" value="Transferase(Phosphotransferase) domain 1"/>
    <property type="match status" value="1"/>
</dbReference>
<reference evidence="2 3" key="1">
    <citation type="submission" date="2014-04" db="EMBL/GenBank/DDBJ databases">
        <authorList>
            <consortium name="DOE Joint Genome Institute"/>
            <person name="Kuo A."/>
            <person name="Zuccaro A."/>
            <person name="Kohler A."/>
            <person name="Nagy L.G."/>
            <person name="Floudas D."/>
            <person name="Copeland A."/>
            <person name="Barry K.W."/>
            <person name="Cichocki N."/>
            <person name="Veneault-Fourrey C."/>
            <person name="LaButti K."/>
            <person name="Lindquist E.A."/>
            <person name="Lipzen A."/>
            <person name="Lundell T."/>
            <person name="Morin E."/>
            <person name="Murat C."/>
            <person name="Sun H."/>
            <person name="Tunlid A."/>
            <person name="Henrissat B."/>
            <person name="Grigoriev I.V."/>
            <person name="Hibbett D.S."/>
            <person name="Martin F."/>
            <person name="Nordberg H.P."/>
            <person name="Cantor M.N."/>
            <person name="Hua S.X."/>
        </authorList>
    </citation>
    <scope>NUCLEOTIDE SEQUENCE [LARGE SCALE GENOMIC DNA]</scope>
    <source>
        <strain evidence="2 3">MAFF 305830</strain>
    </source>
</reference>
<dbReference type="SMART" id="SM00220">
    <property type="entry name" value="S_TKc"/>
    <property type="match status" value="1"/>
</dbReference>
<dbReference type="OrthoDB" id="346907at2759"/>
<sequence length="322" mass="35402">HSPAPDLPTSDQLAVMISPVDSQNASNLTGQVSLSDLRPQFMGNYSSVFRRIVKGNQVRIQVAIKIIKSTGAPHTIQRKILREITVWSSVDHPNILPFYGYTEDTVFGPFDAPFGALISPWCGNGDSSKFMAGHGESLTIRDRIKLWRGVVDAVVYLHQRQPTIVHGDLKPGNVLIDDGGRPRICDFGLSQVFFDQPGSGMTTTTEHTGTERYLAPELLVEDADIHPTTASDVHAMGCLGLEFIYLQRPYSHRKNNLRGVIVADIKKGVAPAAESVNPPSPLWLLVQSCWKRQPDLRPTASTISSALRISKYIVPTTVAKQI</sequence>
<keyword evidence="3" id="KW-1185">Reference proteome</keyword>
<dbReference type="EMBL" id="KN824341">
    <property type="protein sequence ID" value="KIM23192.1"/>
    <property type="molecule type" value="Genomic_DNA"/>
</dbReference>
<dbReference type="InterPro" id="IPR011009">
    <property type="entry name" value="Kinase-like_dom_sf"/>
</dbReference>
<evidence type="ECO:0000259" key="1">
    <source>
        <dbReference type="PROSITE" id="PS50011"/>
    </source>
</evidence>
<dbReference type="InterPro" id="IPR051681">
    <property type="entry name" value="Ser/Thr_Kinases-Pseudokinases"/>
</dbReference>
<dbReference type="GO" id="GO:0005524">
    <property type="term" value="F:ATP binding"/>
    <property type="evidence" value="ECO:0007669"/>
    <property type="project" value="InterPro"/>
</dbReference>
<evidence type="ECO:0000313" key="2">
    <source>
        <dbReference type="EMBL" id="KIM23192.1"/>
    </source>
</evidence>
<dbReference type="CDD" id="cd00180">
    <property type="entry name" value="PKc"/>
    <property type="match status" value="1"/>
</dbReference>
<dbReference type="GO" id="GO:0004674">
    <property type="term" value="F:protein serine/threonine kinase activity"/>
    <property type="evidence" value="ECO:0007669"/>
    <property type="project" value="TreeGrafter"/>
</dbReference>
<dbReference type="InterPro" id="IPR000719">
    <property type="entry name" value="Prot_kinase_dom"/>
</dbReference>
<accession>A0A0C2X122</accession>
<dbReference type="AlphaFoldDB" id="A0A0C2X122"/>
<gene>
    <name evidence="2" type="ORF">M408DRAFT_321312</name>
</gene>
<feature type="non-terminal residue" evidence="2">
    <location>
        <position position="322"/>
    </location>
</feature>
<dbReference type="PANTHER" id="PTHR44329">
    <property type="entry name" value="SERINE/THREONINE-PROTEIN KINASE TNNI3K-RELATED"/>
    <property type="match status" value="1"/>
</dbReference>
<reference evidence="3" key="2">
    <citation type="submission" date="2015-01" db="EMBL/GenBank/DDBJ databases">
        <title>Evolutionary Origins and Diversification of the Mycorrhizal Mutualists.</title>
        <authorList>
            <consortium name="DOE Joint Genome Institute"/>
            <consortium name="Mycorrhizal Genomics Consortium"/>
            <person name="Kohler A."/>
            <person name="Kuo A."/>
            <person name="Nagy L.G."/>
            <person name="Floudas D."/>
            <person name="Copeland A."/>
            <person name="Barry K.W."/>
            <person name="Cichocki N."/>
            <person name="Veneault-Fourrey C."/>
            <person name="LaButti K."/>
            <person name="Lindquist E.A."/>
            <person name="Lipzen A."/>
            <person name="Lundell T."/>
            <person name="Morin E."/>
            <person name="Murat C."/>
            <person name="Riley R."/>
            <person name="Ohm R."/>
            <person name="Sun H."/>
            <person name="Tunlid A."/>
            <person name="Henrissat B."/>
            <person name="Grigoriev I.V."/>
            <person name="Hibbett D.S."/>
            <person name="Martin F."/>
        </authorList>
    </citation>
    <scope>NUCLEOTIDE SEQUENCE [LARGE SCALE GENOMIC DNA]</scope>
    <source>
        <strain evidence="3">MAFF 305830</strain>
    </source>
</reference>
<name>A0A0C2X122_SERVB</name>
<dbReference type="PROSITE" id="PS00108">
    <property type="entry name" value="PROTEIN_KINASE_ST"/>
    <property type="match status" value="1"/>
</dbReference>